<name>A0ACB8TN58_9APHY</name>
<dbReference type="Proteomes" id="UP001055072">
    <property type="component" value="Unassembled WGS sequence"/>
</dbReference>
<gene>
    <name evidence="1" type="ORF">BDY19DRAFT_1032245</name>
</gene>
<evidence type="ECO:0000313" key="1">
    <source>
        <dbReference type="EMBL" id="KAI0083439.1"/>
    </source>
</evidence>
<dbReference type="EMBL" id="MU274965">
    <property type="protein sequence ID" value="KAI0083439.1"/>
    <property type="molecule type" value="Genomic_DNA"/>
</dbReference>
<proteinExistence type="predicted"/>
<reference evidence="1" key="1">
    <citation type="journal article" date="2021" name="Environ. Microbiol.">
        <title>Gene family expansions and transcriptome signatures uncover fungal adaptations to wood decay.</title>
        <authorList>
            <person name="Hage H."/>
            <person name="Miyauchi S."/>
            <person name="Viragh M."/>
            <person name="Drula E."/>
            <person name="Min B."/>
            <person name="Chaduli D."/>
            <person name="Navarro D."/>
            <person name="Favel A."/>
            <person name="Norest M."/>
            <person name="Lesage-Meessen L."/>
            <person name="Balint B."/>
            <person name="Merenyi Z."/>
            <person name="de Eugenio L."/>
            <person name="Morin E."/>
            <person name="Martinez A.T."/>
            <person name="Baldrian P."/>
            <person name="Stursova M."/>
            <person name="Martinez M.J."/>
            <person name="Novotny C."/>
            <person name="Magnuson J.K."/>
            <person name="Spatafora J.W."/>
            <person name="Maurice S."/>
            <person name="Pangilinan J."/>
            <person name="Andreopoulos W."/>
            <person name="LaButti K."/>
            <person name="Hundley H."/>
            <person name="Na H."/>
            <person name="Kuo A."/>
            <person name="Barry K."/>
            <person name="Lipzen A."/>
            <person name="Henrissat B."/>
            <person name="Riley R."/>
            <person name="Ahrendt S."/>
            <person name="Nagy L.G."/>
            <person name="Grigoriev I.V."/>
            <person name="Martin F."/>
            <person name="Rosso M.N."/>
        </authorList>
    </citation>
    <scope>NUCLEOTIDE SEQUENCE</scope>
    <source>
        <strain evidence="1">CBS 384.51</strain>
    </source>
</reference>
<comment type="caution">
    <text evidence="1">The sequence shown here is derived from an EMBL/GenBank/DDBJ whole genome shotgun (WGS) entry which is preliminary data.</text>
</comment>
<organism evidence="1 2">
    <name type="scientific">Irpex rosettiformis</name>
    <dbReference type="NCBI Taxonomy" id="378272"/>
    <lineage>
        <taxon>Eukaryota</taxon>
        <taxon>Fungi</taxon>
        <taxon>Dikarya</taxon>
        <taxon>Basidiomycota</taxon>
        <taxon>Agaricomycotina</taxon>
        <taxon>Agaricomycetes</taxon>
        <taxon>Polyporales</taxon>
        <taxon>Irpicaceae</taxon>
        <taxon>Irpex</taxon>
    </lineage>
</organism>
<evidence type="ECO:0000313" key="2">
    <source>
        <dbReference type="Proteomes" id="UP001055072"/>
    </source>
</evidence>
<sequence>MRLLPLFVSQKAESPWSRIQLARSTFAGPLIVQNGKISFGLREQLHPLERVHPTEMKALISNYELYSTGLIWDVNEWQCKKHEARTMMRLVLLPRTYPSSLVVAAFVGPLVRRKHLSVGELSCAPVWDSIWKRGSLHMLRVQRLRLIGLAEYYCEHESHGYQPLDVREQVQDMDEEDASSDLREGRGLVDSSPESDSELERRASLSPPGYTSPHADASVSDGTIALHTQDASDATALGTQSYHNPIFPTTPQPNSWEPASTRIPPELFDTILFYLCLGYNPGRWSNDTSSCRQITMCSLVCIRWANLCRQVLFCKRKLTIHSSEEVQTFVKYATQGCPSLIPIHTLIESISVEQRYDIRYSFCNRIYMLKAKYGIRLFELMLIGPVPEGFPSSGLDTPHWGLSPSVITPPSLLSYDEITVEDVHLPSFRHVVKYVRHFAQAGSIDFNHLTWDTDGQEPQLPFYRRGSHKVKNRSLYMYAEECTDNFLLCLVVAAIHPRWRSVMCMLPDDESQWIAIMIRWFRELWGKKNKWCTLRIQEESEELSISVIISHPEVPDWGFHFHLCNLAAENAQTSDVHVIHTSTHSYGVPPTSVIQSSASEWLGLHVPRADKYDYVEIDPITLSPTGRSWVDEDSFDSHDLGFLLPESPFSKQATFP</sequence>
<accession>A0ACB8TN58</accession>
<keyword evidence="2" id="KW-1185">Reference proteome</keyword>
<protein>
    <submittedName>
        <fullName evidence="1">Uncharacterized protein</fullName>
    </submittedName>
</protein>